<feature type="compositionally biased region" description="Acidic residues" evidence="1">
    <location>
        <begin position="12"/>
        <end position="22"/>
    </location>
</feature>
<dbReference type="EMBL" id="LUCH01000651">
    <property type="protein sequence ID" value="KAF5404630.1"/>
    <property type="molecule type" value="Genomic_DNA"/>
</dbReference>
<reference evidence="2" key="1">
    <citation type="submission" date="2019-05" db="EMBL/GenBank/DDBJ databases">
        <title>Annotation for the trematode Paragonimus heterotremus.</title>
        <authorList>
            <person name="Choi Y.-J."/>
        </authorList>
    </citation>
    <scope>NUCLEOTIDE SEQUENCE</scope>
    <source>
        <strain evidence="2">LC</strain>
    </source>
</reference>
<name>A0A8J4T510_9TREM</name>
<evidence type="ECO:0000313" key="2">
    <source>
        <dbReference type="EMBL" id="KAF5404630.1"/>
    </source>
</evidence>
<accession>A0A8J4T510</accession>
<dbReference type="AlphaFoldDB" id="A0A8J4T510"/>
<gene>
    <name evidence="2" type="ORF">PHET_02041</name>
</gene>
<feature type="region of interest" description="Disordered" evidence="1">
    <location>
        <begin position="1"/>
        <end position="25"/>
    </location>
</feature>
<proteinExistence type="predicted"/>
<protein>
    <submittedName>
        <fullName evidence="2">Uncharacterized protein</fullName>
    </submittedName>
</protein>
<comment type="caution">
    <text evidence="2">The sequence shown here is derived from an EMBL/GenBank/DDBJ whole genome shotgun (WGS) entry which is preliminary data.</text>
</comment>
<evidence type="ECO:0000256" key="1">
    <source>
        <dbReference type="SAM" id="MobiDB-lite"/>
    </source>
</evidence>
<sequence length="438" mass="50775">MHHAMWNTYFDSSDESQTEESESSQIDDIYRYSRIDNVIRLLNMTHDDSRKFTSLMVAKPEKHVLSYVDSESIAEKENMRASADMLTFVQATSVIMGMDSSLTPSNYIRWRRKLTTWLDINSLQKRYIKKHEIHYHLVPGDFQPQSRCLARSIWQRIRRQLKTKRVILNNREEHDKLFERLEALRMNRFQNAAQKLTSEESKRVWNMKCREKITEEDFKKFNLYLGLKQHESAKQEAFNKNPITKLIMSKLLPAIKIAPPTSTSLEHLRTFMIKRLKELIVDTPQITTVLETLKSGRTYSSFEEKIEKDILDTVESKVDQSQLPKMMHTTPKSECISTDTVSRLTHLLNFNGSISSALSERKRKIAGLSIFQDSCSKQLSILELYTAAHRLLGGHAERRCAEESVASTANSMEMSTGTTMNTSIHSLLIDERKLDNTE</sequence>
<organism evidence="2 3">
    <name type="scientific">Paragonimus heterotremus</name>
    <dbReference type="NCBI Taxonomy" id="100268"/>
    <lineage>
        <taxon>Eukaryota</taxon>
        <taxon>Metazoa</taxon>
        <taxon>Spiralia</taxon>
        <taxon>Lophotrochozoa</taxon>
        <taxon>Platyhelminthes</taxon>
        <taxon>Trematoda</taxon>
        <taxon>Digenea</taxon>
        <taxon>Plagiorchiida</taxon>
        <taxon>Troglotremata</taxon>
        <taxon>Troglotrematidae</taxon>
        <taxon>Paragonimus</taxon>
    </lineage>
</organism>
<dbReference type="Proteomes" id="UP000748531">
    <property type="component" value="Unassembled WGS sequence"/>
</dbReference>
<evidence type="ECO:0000313" key="3">
    <source>
        <dbReference type="Proteomes" id="UP000748531"/>
    </source>
</evidence>
<keyword evidence="3" id="KW-1185">Reference proteome</keyword>
<dbReference type="OrthoDB" id="6261899at2759"/>